<dbReference type="Gene3D" id="3.30.830.10">
    <property type="entry name" value="Metalloenzyme, LuxS/M16 peptidase-like"/>
    <property type="match status" value="2"/>
</dbReference>
<feature type="domain" description="Peptidase M16 C-terminal" evidence="1">
    <location>
        <begin position="186"/>
        <end position="360"/>
    </location>
</feature>
<name>A0ABU1QDQ8_9BACL</name>
<evidence type="ECO:0000313" key="2">
    <source>
        <dbReference type="EMBL" id="MDR6777693.1"/>
    </source>
</evidence>
<proteinExistence type="predicted"/>
<gene>
    <name evidence="2" type="ORF">J2W98_001955</name>
</gene>
<keyword evidence="3" id="KW-1185">Reference proteome</keyword>
<evidence type="ECO:0000313" key="3">
    <source>
        <dbReference type="Proteomes" id="UP001266807"/>
    </source>
</evidence>
<dbReference type="SUPFAM" id="SSF63411">
    <property type="entry name" value="LuxS/MPP-like metallohydrolase"/>
    <property type="match status" value="2"/>
</dbReference>
<dbReference type="InterPro" id="IPR050361">
    <property type="entry name" value="MPP/UQCRC_Complex"/>
</dbReference>
<dbReference type="InterPro" id="IPR011249">
    <property type="entry name" value="Metalloenz_LuxS/M16"/>
</dbReference>
<accession>A0ABU1QDQ8</accession>
<comment type="caution">
    <text evidence="2">The sequence shown here is derived from an EMBL/GenBank/DDBJ whole genome shotgun (WGS) entry which is preliminary data.</text>
</comment>
<dbReference type="InterPro" id="IPR007863">
    <property type="entry name" value="Peptidase_M16_C"/>
</dbReference>
<dbReference type="Pfam" id="PF05193">
    <property type="entry name" value="Peptidase_M16_C"/>
    <property type="match status" value="1"/>
</dbReference>
<protein>
    <submittedName>
        <fullName evidence="2">Zn-dependent peptidase</fullName>
    </submittedName>
</protein>
<dbReference type="Proteomes" id="UP001266807">
    <property type="component" value="Unassembled WGS sequence"/>
</dbReference>
<dbReference type="RefSeq" id="WP_068939894.1">
    <property type="nucleotide sequence ID" value="NZ_JAVDUG010000002.1"/>
</dbReference>
<dbReference type="EMBL" id="JAVDUG010000002">
    <property type="protein sequence ID" value="MDR6777693.1"/>
    <property type="molecule type" value="Genomic_DNA"/>
</dbReference>
<evidence type="ECO:0000259" key="1">
    <source>
        <dbReference type="Pfam" id="PF05193"/>
    </source>
</evidence>
<dbReference type="NCBIfam" id="NF047422">
    <property type="entry name" value="YfmF_fam"/>
    <property type="match status" value="1"/>
</dbReference>
<reference evidence="2 3" key="1">
    <citation type="submission" date="2023-07" db="EMBL/GenBank/DDBJ databases">
        <title>Sorghum-associated microbial communities from plants grown in Nebraska, USA.</title>
        <authorList>
            <person name="Schachtman D."/>
        </authorList>
    </citation>
    <scope>NUCLEOTIDE SEQUENCE [LARGE SCALE GENOMIC DNA]</scope>
    <source>
        <strain evidence="2 3">BE143</strain>
    </source>
</reference>
<organism evidence="2 3">
    <name type="scientific">Paenibacillus peoriae</name>
    <dbReference type="NCBI Taxonomy" id="59893"/>
    <lineage>
        <taxon>Bacteria</taxon>
        <taxon>Bacillati</taxon>
        <taxon>Bacillota</taxon>
        <taxon>Bacilli</taxon>
        <taxon>Bacillales</taxon>
        <taxon>Paenibacillaceae</taxon>
        <taxon>Paenibacillus</taxon>
    </lineage>
</organism>
<dbReference type="PANTHER" id="PTHR11851">
    <property type="entry name" value="METALLOPROTEASE"/>
    <property type="match status" value="1"/>
</dbReference>
<dbReference type="PANTHER" id="PTHR11851:SF186">
    <property type="entry name" value="INACTIVE METALLOPROTEASE YMFF-RELATED"/>
    <property type="match status" value="1"/>
</dbReference>
<sequence>MEDIHVSSSEHNGLQLHLCNTDKFKTISLVLTMKAPLQKDLTTARALVPHILTGGSTKYPNRKRIQRKLDEMYGATLFPDVQKKGDDQITTFRMEIAADQFLTLSNSLLESSLDLLHEIVYSPTLENGVFNSSIVEQEKRSLRQRLVSMYDEKILYANVRLIEEMFRGETYEFPASGREEDIAALNASFIYQVYEELLQNSRFDLFIVGAFNANEAKLMVKHIFSEQHNNKPIVAISSNRKGAGGVKIVQDKMDVKQGKLLLGYRTFSTIQDEDYEATRVANAIFGRFPSSKLFLNIREKESIAYFVHSQIESSKGLLITMAGIDFKNYEHAVEIIREQEYAMKQGDFTEGELEKAKALLISLLLEAHDTPLGIMEIAIQAVDHGMSNTIGNRIKRLSKVSKNDVIQAVNKWELDTIYFLNRKEELQ</sequence>